<dbReference type="AlphaFoldDB" id="A0A7W7QX38"/>
<feature type="domain" description="N-acetyltransferase" evidence="2">
    <location>
        <begin position="142"/>
        <end position="273"/>
    </location>
</feature>
<comment type="caution">
    <text evidence="3">The sequence shown here is derived from an EMBL/GenBank/DDBJ whole genome shotgun (WGS) entry which is preliminary data.</text>
</comment>
<keyword evidence="4" id="KW-1185">Reference proteome</keyword>
<dbReference type="InterPro" id="IPR016181">
    <property type="entry name" value="Acyl_CoA_acyltransferase"/>
</dbReference>
<evidence type="ECO:0000256" key="1">
    <source>
        <dbReference type="SAM" id="MobiDB-lite"/>
    </source>
</evidence>
<feature type="compositionally biased region" description="Low complexity" evidence="1">
    <location>
        <begin position="1"/>
        <end position="17"/>
    </location>
</feature>
<dbReference type="PROSITE" id="PS51186">
    <property type="entry name" value="GNAT"/>
    <property type="match status" value="1"/>
</dbReference>
<dbReference type="Pfam" id="PF12746">
    <property type="entry name" value="GNAT_acetyltran"/>
    <property type="match status" value="1"/>
</dbReference>
<keyword evidence="3" id="KW-0808">Transferase</keyword>
<feature type="region of interest" description="Disordered" evidence="1">
    <location>
        <begin position="1"/>
        <end position="23"/>
    </location>
</feature>
<gene>
    <name evidence="3" type="ORF">FHR34_000355</name>
</gene>
<dbReference type="GO" id="GO:0016747">
    <property type="term" value="F:acyltransferase activity, transferring groups other than amino-acyl groups"/>
    <property type="evidence" value="ECO:0007669"/>
    <property type="project" value="InterPro"/>
</dbReference>
<dbReference type="InterPro" id="IPR027365">
    <property type="entry name" value="GNAT_acetyltra_YdfB-like"/>
</dbReference>
<accession>A0A7W7QX38</accession>
<proteinExistence type="predicted"/>
<reference evidence="3 4" key="1">
    <citation type="submission" date="2020-08" db="EMBL/GenBank/DDBJ databases">
        <title>Sequencing the genomes of 1000 actinobacteria strains.</title>
        <authorList>
            <person name="Klenk H.-P."/>
        </authorList>
    </citation>
    <scope>NUCLEOTIDE SEQUENCE [LARGE SCALE GENOMIC DNA]</scope>
    <source>
        <strain evidence="3 4">DSM 41654</strain>
    </source>
</reference>
<organism evidence="3 4">
    <name type="scientific">Kitasatospora kifunensis</name>
    <name type="common">Streptomyces kifunensis</name>
    <dbReference type="NCBI Taxonomy" id="58351"/>
    <lineage>
        <taxon>Bacteria</taxon>
        <taxon>Bacillati</taxon>
        <taxon>Actinomycetota</taxon>
        <taxon>Actinomycetes</taxon>
        <taxon>Kitasatosporales</taxon>
        <taxon>Streptomycetaceae</taxon>
        <taxon>Kitasatospora</taxon>
    </lineage>
</organism>
<evidence type="ECO:0000313" key="3">
    <source>
        <dbReference type="EMBL" id="MBB4921362.1"/>
    </source>
</evidence>
<dbReference type="InterPro" id="IPR000182">
    <property type="entry name" value="GNAT_dom"/>
</dbReference>
<name>A0A7W7QX38_KITKI</name>
<dbReference type="Gene3D" id="3.40.630.30">
    <property type="match status" value="1"/>
</dbReference>
<sequence>MPNRPTAGRAPAGAAVLPAPPIRRARRQPLQHPLLRSWFLPEEPGLPTLAAHVLLTGHGAHWSEGPTTPRAAVVHCGPYRLLRGDPRFLRPERLAPLERGQFSMPDRFLPLLGATFSPVMPWVRLVYTQQLRPRRQPLPVGVRLRPLTPLDTARLDALGQELRWITETWGSSRALARTGGAWGAFVDGRLASVATVHLRGVSHEDLAVVTAPEFRRAGLALACVLAAATAIRHRGRIPTWSTPRSNGPSRALAEAAGFLPVREELVYWAGPAR</sequence>
<protein>
    <submittedName>
        <fullName evidence="3">GNAT superfamily N-acetyltransferase</fullName>
    </submittedName>
</protein>
<dbReference type="RefSeq" id="WP_184933711.1">
    <property type="nucleotide sequence ID" value="NZ_JACHJV010000001.1"/>
</dbReference>
<dbReference type="Proteomes" id="UP000540506">
    <property type="component" value="Unassembled WGS sequence"/>
</dbReference>
<dbReference type="EMBL" id="JACHJV010000001">
    <property type="protein sequence ID" value="MBB4921362.1"/>
    <property type="molecule type" value="Genomic_DNA"/>
</dbReference>
<evidence type="ECO:0000259" key="2">
    <source>
        <dbReference type="PROSITE" id="PS51186"/>
    </source>
</evidence>
<dbReference type="SUPFAM" id="SSF55729">
    <property type="entry name" value="Acyl-CoA N-acyltransferases (Nat)"/>
    <property type="match status" value="1"/>
</dbReference>
<evidence type="ECO:0000313" key="4">
    <source>
        <dbReference type="Proteomes" id="UP000540506"/>
    </source>
</evidence>